<dbReference type="SUPFAM" id="SSF53335">
    <property type="entry name" value="S-adenosyl-L-methionine-dependent methyltransferases"/>
    <property type="match status" value="1"/>
</dbReference>
<dbReference type="InterPro" id="IPR029063">
    <property type="entry name" value="SAM-dependent_MTases_sf"/>
</dbReference>
<dbReference type="KEGG" id="tcd:AAIA72_02765"/>
<proteinExistence type="predicted"/>
<dbReference type="Pfam" id="PF08241">
    <property type="entry name" value="Methyltransf_11"/>
    <property type="match status" value="1"/>
</dbReference>
<dbReference type="AlphaFoldDB" id="A0AB39UXB8"/>
<dbReference type="EMBL" id="CP154858">
    <property type="protein sequence ID" value="XDT72926.1"/>
    <property type="molecule type" value="Genomic_DNA"/>
</dbReference>
<dbReference type="RefSeq" id="WP_369601927.1">
    <property type="nucleotide sequence ID" value="NZ_CP154858.1"/>
</dbReference>
<keyword evidence="2" id="KW-0489">Methyltransferase</keyword>
<dbReference type="Gene3D" id="3.40.50.150">
    <property type="entry name" value="Vaccinia Virus protein VP39"/>
    <property type="match status" value="1"/>
</dbReference>
<evidence type="ECO:0000313" key="2">
    <source>
        <dbReference type="EMBL" id="XDT72926.1"/>
    </source>
</evidence>
<evidence type="ECO:0000259" key="1">
    <source>
        <dbReference type="Pfam" id="PF08241"/>
    </source>
</evidence>
<keyword evidence="2" id="KW-0808">Transferase</keyword>
<organism evidence="2">
    <name type="scientific">Thermohahella caldifontis</name>
    <dbReference type="NCBI Taxonomy" id="3142973"/>
    <lineage>
        <taxon>Bacteria</taxon>
        <taxon>Pseudomonadati</taxon>
        <taxon>Pseudomonadota</taxon>
        <taxon>Gammaproteobacteria</taxon>
        <taxon>Oceanospirillales</taxon>
        <taxon>Hahellaceae</taxon>
        <taxon>Thermohahella</taxon>
    </lineage>
</organism>
<name>A0AB39UXB8_9GAMM</name>
<gene>
    <name evidence="2" type="ORF">AAIA72_02765</name>
</gene>
<dbReference type="InterPro" id="IPR013216">
    <property type="entry name" value="Methyltransf_11"/>
</dbReference>
<reference evidence="2" key="1">
    <citation type="submission" date="2024-05" db="EMBL/GenBank/DDBJ databases">
        <title>Genome sequencing of novel strain.</title>
        <authorList>
            <person name="Ganbat D."/>
            <person name="Ganbat S."/>
            <person name="Lee S.-J."/>
        </authorList>
    </citation>
    <scope>NUCLEOTIDE SEQUENCE</scope>
    <source>
        <strain evidence="2">SMD15-11</strain>
    </source>
</reference>
<sequence length="250" mass="28330">MPGLTAINEFEHWYQGPIGRALLAAERVALRQALDQCHGMVQVNVWISHRLPVATEAMLPYRCDLVPVWAEGMPDSAVVARYTEWPVANECVDVLVLHHSLDFSESPHQTLREAQRVLRPGGQLFVVGFNPWSTWGMRKLLSRGRKGPWAGHFISPGRLKDWLCLLDFELTEKAHHFFLPPLGSFSWLSKLAFLDRIGPRLRLPTGAFYLLQAIKRVPGVMPLRPQWKKRTLAGSSVVPQVVPFKPNEDC</sequence>
<dbReference type="GO" id="GO:0032259">
    <property type="term" value="P:methylation"/>
    <property type="evidence" value="ECO:0007669"/>
    <property type="project" value="UniProtKB-KW"/>
</dbReference>
<feature type="domain" description="Methyltransferase type 11" evidence="1">
    <location>
        <begin position="77"/>
        <end position="126"/>
    </location>
</feature>
<protein>
    <submittedName>
        <fullName evidence="2">Methyltransferase domain-containing protein</fullName>
    </submittedName>
</protein>
<dbReference type="GO" id="GO:0008757">
    <property type="term" value="F:S-adenosylmethionine-dependent methyltransferase activity"/>
    <property type="evidence" value="ECO:0007669"/>
    <property type="project" value="InterPro"/>
</dbReference>
<accession>A0AB39UXB8</accession>